<keyword evidence="7 9" id="KW-1133">Transmembrane helix</keyword>
<feature type="domain" description="ABC transporter" evidence="10">
    <location>
        <begin position="365"/>
        <end position="602"/>
    </location>
</feature>
<evidence type="ECO:0000259" key="10">
    <source>
        <dbReference type="PROSITE" id="PS50893"/>
    </source>
</evidence>
<name>A0AA96Y851_9CYAN</name>
<reference evidence="12" key="1">
    <citation type="submission" date="2020-05" db="EMBL/GenBank/DDBJ databases">
        <authorList>
            <person name="Zhu T."/>
            <person name="Keshari N."/>
            <person name="Lu X."/>
        </authorList>
    </citation>
    <scope>NUCLEOTIDE SEQUENCE</scope>
    <source>
        <strain evidence="12">NK1-22</strain>
    </source>
</reference>
<gene>
    <name evidence="12" type="ORF">HNI00_12780</name>
</gene>
<dbReference type="SMART" id="SM00382">
    <property type="entry name" value="AAA"/>
    <property type="match status" value="1"/>
</dbReference>
<dbReference type="InterPro" id="IPR036640">
    <property type="entry name" value="ABC1_TM_sf"/>
</dbReference>
<evidence type="ECO:0000256" key="6">
    <source>
        <dbReference type="ARBA" id="ARBA00022840"/>
    </source>
</evidence>
<dbReference type="EMBL" id="CP053540">
    <property type="protein sequence ID" value="WOB45780.1"/>
    <property type="molecule type" value="Genomic_DNA"/>
</dbReference>
<dbReference type="PANTHER" id="PTHR24221">
    <property type="entry name" value="ATP-BINDING CASSETTE SUB-FAMILY B"/>
    <property type="match status" value="1"/>
</dbReference>
<dbReference type="InterPro" id="IPR039421">
    <property type="entry name" value="Type_1_exporter"/>
</dbReference>
<evidence type="ECO:0000313" key="12">
    <source>
        <dbReference type="EMBL" id="WOB45780.1"/>
    </source>
</evidence>
<dbReference type="InterPro" id="IPR011527">
    <property type="entry name" value="ABC1_TM_dom"/>
</dbReference>
<feature type="transmembrane region" description="Helical" evidence="9">
    <location>
        <begin position="82"/>
        <end position="102"/>
    </location>
</feature>
<dbReference type="PROSITE" id="PS50929">
    <property type="entry name" value="ABC_TM1F"/>
    <property type="match status" value="1"/>
</dbReference>
<sequence>MSNRKRRNSLIHEIWHLLGYLSRRRKRQLGLLLILMMASSLSEVISLGAVFPFLGALSNAERILTSPQWQPFWETLRIETPGQLVAILALVFVVAVLVANALRLLTLNVQTHLGAGLGSDISCQLFSKTLLQPYSFHVQHSSNDLINLVTVDARKLTSFIFIPLLTLVTNSLVVLALVGGLFLIDAQAATISAVALGGAYTVLYRWRRKLLTRNSQILVETNQQQIKVVQEGVGGIRDVLIGGTHEFFQQVYKEADSPYRHATASNQVISQSPRYIIEALAMSAIGLLALSMGRGGDFTQVLPVLGSLALGANRLLPTVQGVFGAIVQMQSARASLQRVLIALQRSVDPMLVWLPSNGLPLEEELRFDQVWFRYGNDSDWVLKDLSFKIAAKTTVAFVGSTGSGKSTSADLILGLLKPQKGMICVDGQPLEGERLRQWQQCIAHVPQSIFLTDATITENIAFGIPKENIDFEQVRRAARLAQIDEYIAQLPAGYDTYVGERGVRLSGGQRQRIGIARALYRQASVIIFDEATSALDNATEREVMAAIHGLSRQFTVILIAHRLSTVEKCDVIFELNQGRLAAKGNYQDLVATSPSFRTMVQEIK</sequence>
<dbReference type="GO" id="GO:0005886">
    <property type="term" value="C:plasma membrane"/>
    <property type="evidence" value="ECO:0007669"/>
    <property type="project" value="UniProtKB-SubCell"/>
</dbReference>
<dbReference type="SUPFAM" id="SSF52540">
    <property type="entry name" value="P-loop containing nucleoside triphosphate hydrolases"/>
    <property type="match status" value="1"/>
</dbReference>
<keyword evidence="3" id="KW-1003">Cell membrane</keyword>
<evidence type="ECO:0000256" key="8">
    <source>
        <dbReference type="ARBA" id="ARBA00023136"/>
    </source>
</evidence>
<dbReference type="Gene3D" id="3.40.50.300">
    <property type="entry name" value="P-loop containing nucleotide triphosphate hydrolases"/>
    <property type="match status" value="1"/>
</dbReference>
<dbReference type="InterPro" id="IPR027417">
    <property type="entry name" value="P-loop_NTPase"/>
</dbReference>
<evidence type="ECO:0000256" key="2">
    <source>
        <dbReference type="ARBA" id="ARBA00022448"/>
    </source>
</evidence>
<evidence type="ECO:0000259" key="11">
    <source>
        <dbReference type="PROSITE" id="PS50929"/>
    </source>
</evidence>
<dbReference type="SUPFAM" id="SSF90123">
    <property type="entry name" value="ABC transporter transmembrane region"/>
    <property type="match status" value="1"/>
</dbReference>
<dbReference type="Pfam" id="PF00005">
    <property type="entry name" value="ABC_tran"/>
    <property type="match status" value="1"/>
</dbReference>
<dbReference type="PANTHER" id="PTHR24221:SF654">
    <property type="entry name" value="ATP-BINDING CASSETTE SUB-FAMILY B MEMBER 6"/>
    <property type="match status" value="1"/>
</dbReference>
<keyword evidence="4 9" id="KW-0812">Transmembrane</keyword>
<comment type="subcellular location">
    <subcellularLocation>
        <location evidence="1">Cell membrane</location>
        <topology evidence="1">Multi-pass membrane protein</topology>
    </subcellularLocation>
</comment>
<evidence type="ECO:0000256" key="9">
    <source>
        <dbReference type="SAM" id="Phobius"/>
    </source>
</evidence>
<feature type="transmembrane region" description="Helical" evidence="9">
    <location>
        <begin position="188"/>
        <end position="206"/>
    </location>
</feature>
<dbReference type="PROSITE" id="PS00211">
    <property type="entry name" value="ABC_TRANSPORTER_1"/>
    <property type="match status" value="1"/>
</dbReference>
<dbReference type="GO" id="GO:0034040">
    <property type="term" value="F:ATPase-coupled lipid transmembrane transporter activity"/>
    <property type="evidence" value="ECO:0007669"/>
    <property type="project" value="TreeGrafter"/>
</dbReference>
<dbReference type="GO" id="GO:0140359">
    <property type="term" value="F:ABC-type transporter activity"/>
    <property type="evidence" value="ECO:0007669"/>
    <property type="project" value="InterPro"/>
</dbReference>
<dbReference type="InterPro" id="IPR003439">
    <property type="entry name" value="ABC_transporter-like_ATP-bd"/>
</dbReference>
<evidence type="ECO:0000256" key="1">
    <source>
        <dbReference type="ARBA" id="ARBA00004651"/>
    </source>
</evidence>
<keyword evidence="6 12" id="KW-0067">ATP-binding</keyword>
<dbReference type="InterPro" id="IPR003593">
    <property type="entry name" value="AAA+_ATPase"/>
</dbReference>
<feature type="transmembrane region" description="Helical" evidence="9">
    <location>
        <begin position="275"/>
        <end position="293"/>
    </location>
</feature>
<feature type="transmembrane region" description="Helical" evidence="9">
    <location>
        <begin position="29"/>
        <end position="54"/>
    </location>
</feature>
<evidence type="ECO:0000256" key="4">
    <source>
        <dbReference type="ARBA" id="ARBA00022692"/>
    </source>
</evidence>
<dbReference type="GO" id="GO:0005524">
    <property type="term" value="F:ATP binding"/>
    <property type="evidence" value="ECO:0007669"/>
    <property type="project" value="UniProtKB-KW"/>
</dbReference>
<accession>A0AA96Y851</accession>
<protein>
    <submittedName>
        <fullName evidence="12">ABC transporter ATP-binding protein</fullName>
    </submittedName>
</protein>
<evidence type="ECO:0000256" key="3">
    <source>
        <dbReference type="ARBA" id="ARBA00022475"/>
    </source>
</evidence>
<organism evidence="12">
    <name type="scientific">Thermoleptolyngbya oregonensis NK1-22</name>
    <dbReference type="NCBI Taxonomy" id="2547457"/>
    <lineage>
        <taxon>Bacteria</taxon>
        <taxon>Bacillati</taxon>
        <taxon>Cyanobacteriota</taxon>
        <taxon>Cyanophyceae</taxon>
        <taxon>Oculatellales</taxon>
        <taxon>Oculatellaceae</taxon>
        <taxon>Thermoleptolyngbya</taxon>
    </lineage>
</organism>
<keyword evidence="5" id="KW-0547">Nucleotide-binding</keyword>
<dbReference type="Gene3D" id="1.20.1560.10">
    <property type="entry name" value="ABC transporter type 1, transmembrane domain"/>
    <property type="match status" value="1"/>
</dbReference>
<evidence type="ECO:0000256" key="5">
    <source>
        <dbReference type="ARBA" id="ARBA00022741"/>
    </source>
</evidence>
<feature type="domain" description="ABC transmembrane type-1" evidence="11">
    <location>
        <begin position="31"/>
        <end position="331"/>
    </location>
</feature>
<dbReference type="Pfam" id="PF00664">
    <property type="entry name" value="ABC_membrane"/>
    <property type="match status" value="1"/>
</dbReference>
<dbReference type="InterPro" id="IPR017871">
    <property type="entry name" value="ABC_transporter-like_CS"/>
</dbReference>
<proteinExistence type="predicted"/>
<keyword evidence="8 9" id="KW-0472">Membrane</keyword>
<dbReference type="FunFam" id="3.40.50.300:FF:000221">
    <property type="entry name" value="Multidrug ABC transporter ATP-binding protein"/>
    <property type="match status" value="1"/>
</dbReference>
<dbReference type="PROSITE" id="PS50893">
    <property type="entry name" value="ABC_TRANSPORTER_2"/>
    <property type="match status" value="1"/>
</dbReference>
<dbReference type="RefSeq" id="WP_316793429.1">
    <property type="nucleotide sequence ID" value="NZ_CP053540.1"/>
</dbReference>
<keyword evidence="2" id="KW-0813">Transport</keyword>
<evidence type="ECO:0000256" key="7">
    <source>
        <dbReference type="ARBA" id="ARBA00022989"/>
    </source>
</evidence>
<dbReference type="GO" id="GO:0016887">
    <property type="term" value="F:ATP hydrolysis activity"/>
    <property type="evidence" value="ECO:0007669"/>
    <property type="project" value="InterPro"/>
</dbReference>
<feature type="transmembrane region" description="Helical" evidence="9">
    <location>
        <begin position="159"/>
        <end position="182"/>
    </location>
</feature>
<dbReference type="AlphaFoldDB" id="A0AA96Y851"/>
<dbReference type="KEGG" id="tog:HNI00_12780"/>